<proteinExistence type="predicted"/>
<comment type="caution">
    <text evidence="1">The sequence shown here is derived from an EMBL/GenBank/DDBJ whole genome shotgun (WGS) entry which is preliminary data.</text>
</comment>
<evidence type="ECO:0000313" key="1">
    <source>
        <dbReference type="EMBL" id="EYC39718.1"/>
    </source>
</evidence>
<dbReference type="AlphaFoldDB" id="A0A016WL16"/>
<reference evidence="2" key="1">
    <citation type="journal article" date="2015" name="Nat. Genet.">
        <title>The genome and transcriptome of the zoonotic hookworm Ancylostoma ceylanicum identify infection-specific gene families.</title>
        <authorList>
            <person name="Schwarz E.M."/>
            <person name="Hu Y."/>
            <person name="Antoshechkin I."/>
            <person name="Miller M.M."/>
            <person name="Sternberg P.W."/>
            <person name="Aroian R.V."/>
        </authorList>
    </citation>
    <scope>NUCLEOTIDE SEQUENCE</scope>
    <source>
        <strain evidence="2">HY135</strain>
    </source>
</reference>
<dbReference type="Proteomes" id="UP000024635">
    <property type="component" value="Unassembled WGS sequence"/>
</dbReference>
<sequence>MPDFSRVLIALQPLFRQYPSKAITVKMKVKGQRTYLRFAHDVATLIIDSLRPFWLISPESWSVSFAQNHIENDEQC</sequence>
<organism evidence="1 2">
    <name type="scientific">Ancylostoma ceylanicum</name>
    <dbReference type="NCBI Taxonomy" id="53326"/>
    <lineage>
        <taxon>Eukaryota</taxon>
        <taxon>Metazoa</taxon>
        <taxon>Ecdysozoa</taxon>
        <taxon>Nematoda</taxon>
        <taxon>Chromadorea</taxon>
        <taxon>Rhabditida</taxon>
        <taxon>Rhabditina</taxon>
        <taxon>Rhabditomorpha</taxon>
        <taxon>Strongyloidea</taxon>
        <taxon>Ancylostomatidae</taxon>
        <taxon>Ancylostomatinae</taxon>
        <taxon>Ancylostoma</taxon>
    </lineage>
</organism>
<keyword evidence="2" id="KW-1185">Reference proteome</keyword>
<gene>
    <name evidence="1" type="primary">Acey_s0643.g1058</name>
    <name evidence="1" type="ORF">Y032_0643g1058</name>
</gene>
<dbReference type="EMBL" id="JARK01000243">
    <property type="protein sequence ID" value="EYC39718.1"/>
    <property type="molecule type" value="Genomic_DNA"/>
</dbReference>
<accession>A0A016WL16</accession>
<protein>
    <submittedName>
        <fullName evidence="1">Uncharacterized protein</fullName>
    </submittedName>
</protein>
<evidence type="ECO:0000313" key="2">
    <source>
        <dbReference type="Proteomes" id="UP000024635"/>
    </source>
</evidence>
<name>A0A016WL16_9BILA</name>